<accession>D3AEJ0</accession>
<evidence type="ECO:0000256" key="3">
    <source>
        <dbReference type="ARBA" id="ARBA00022516"/>
    </source>
</evidence>
<evidence type="ECO:0000313" key="18">
    <source>
        <dbReference type="Proteomes" id="UP000004968"/>
    </source>
</evidence>
<dbReference type="SUPFAM" id="SSF53901">
    <property type="entry name" value="Thiolase-like"/>
    <property type="match status" value="1"/>
</dbReference>
<dbReference type="GO" id="GO:0005737">
    <property type="term" value="C:cytoplasm"/>
    <property type="evidence" value="ECO:0007669"/>
    <property type="project" value="UniProtKB-SubCell"/>
</dbReference>
<evidence type="ECO:0000313" key="17">
    <source>
        <dbReference type="EMBL" id="EFC99764.1"/>
    </source>
</evidence>
<keyword evidence="8 14" id="KW-0511">Multifunctional enzyme</keyword>
<feature type="active site" evidence="14">
    <location>
        <position position="116"/>
    </location>
</feature>
<keyword evidence="5 14" id="KW-0276">Fatty acid metabolism</keyword>
<comment type="caution">
    <text evidence="17">The sequence shown here is derived from an EMBL/GenBank/DDBJ whole genome shotgun (WGS) entry which is preliminary data.</text>
</comment>
<evidence type="ECO:0000259" key="16">
    <source>
        <dbReference type="Pfam" id="PF08545"/>
    </source>
</evidence>
<proteinExistence type="inferred from homology"/>
<evidence type="ECO:0000256" key="11">
    <source>
        <dbReference type="ARBA" id="ARBA00052407"/>
    </source>
</evidence>
<comment type="subunit">
    <text evidence="14">Homodimer.</text>
</comment>
<comment type="caution">
    <text evidence="14">Lacks conserved residue(s) required for the propagation of feature annotation.</text>
</comment>
<dbReference type="HOGENOM" id="CLU_039592_3_1_9"/>
<evidence type="ECO:0000256" key="9">
    <source>
        <dbReference type="ARBA" id="ARBA00023315"/>
    </source>
</evidence>
<sequence length="325" mass="34447">MGEIMTTRIIGTGSAVPKQVVTNDDLAKIVDTSDEWIRPRTGIRERRIAAAESGTTDLAAEAARMAIEQSGIKPEELDIIVLATSSGDCCFPNGACEVQAAVGAVNAVAFDISAACSGFVFALNTVHSFLSAGIYRTGLVIGADTLSKLVDWNDRSTCVLFGDGAGAAVVRAEDTGVIGLTMGADGTKGDVLKCGGRTTGNFLTGKKPELGYMSMDGQEVFRFAVKTVPEAIKKTLAGSGTELEEIKYFILHQSNYRISESIAKRLKLPMDKFPANLERYGNTSGASVPILLDELNREGKLKPGDKLLLAGFGAGLTWGTTLLEW</sequence>
<organism evidence="17 18">
    <name type="scientific">Hungatella hathewayi DSM 13479</name>
    <dbReference type="NCBI Taxonomy" id="566550"/>
    <lineage>
        <taxon>Bacteria</taxon>
        <taxon>Bacillati</taxon>
        <taxon>Bacillota</taxon>
        <taxon>Clostridia</taxon>
        <taxon>Lachnospirales</taxon>
        <taxon>Lachnospiraceae</taxon>
        <taxon>Hungatella</taxon>
    </lineage>
</organism>
<dbReference type="NCBIfam" id="NF006829">
    <property type="entry name" value="PRK09352.1"/>
    <property type="match status" value="1"/>
</dbReference>
<dbReference type="InterPro" id="IPR004655">
    <property type="entry name" value="FabH"/>
</dbReference>
<keyword evidence="6 14" id="KW-0443">Lipid metabolism</keyword>
<dbReference type="AlphaFoldDB" id="D3AEJ0"/>
<evidence type="ECO:0000256" key="7">
    <source>
        <dbReference type="ARBA" id="ARBA00023160"/>
    </source>
</evidence>
<dbReference type="GO" id="GO:0006633">
    <property type="term" value="P:fatty acid biosynthetic process"/>
    <property type="evidence" value="ECO:0007669"/>
    <property type="project" value="UniProtKB-UniRule"/>
</dbReference>
<feature type="domain" description="Beta-ketoacyl-[acyl-carrier-protein] synthase III C-terminal" evidence="15">
    <location>
        <begin position="237"/>
        <end position="325"/>
    </location>
</feature>
<feature type="domain" description="Beta-ketoacyl-[acyl-carrier-protein] synthase III N-terminal" evidence="16">
    <location>
        <begin position="110"/>
        <end position="186"/>
    </location>
</feature>
<keyword evidence="3 14" id="KW-0444">Lipid biosynthesis</keyword>
<dbReference type="CDD" id="cd00830">
    <property type="entry name" value="KAS_III"/>
    <property type="match status" value="1"/>
</dbReference>
<comment type="catalytic activity">
    <reaction evidence="12">
        <text>2-methylpropanoyl-CoA + malonyl-[ACP] + H(+) = 4-methyl-3-oxopentanoyl-[ACP] + CO2 + CoA</text>
        <dbReference type="Rhea" id="RHEA:42268"/>
        <dbReference type="Rhea" id="RHEA-COMP:9623"/>
        <dbReference type="Rhea" id="RHEA-COMP:9940"/>
        <dbReference type="ChEBI" id="CHEBI:15378"/>
        <dbReference type="ChEBI" id="CHEBI:16526"/>
        <dbReference type="ChEBI" id="CHEBI:57287"/>
        <dbReference type="ChEBI" id="CHEBI:57338"/>
        <dbReference type="ChEBI" id="CHEBI:78449"/>
        <dbReference type="ChEBI" id="CHEBI:78820"/>
        <dbReference type="EC" id="2.3.1.300"/>
    </reaction>
    <physiologicalReaction direction="left-to-right" evidence="12">
        <dbReference type="Rhea" id="RHEA:42269"/>
    </physiologicalReaction>
</comment>
<evidence type="ECO:0000256" key="13">
    <source>
        <dbReference type="ARBA" id="ARBA00052985"/>
    </source>
</evidence>
<comment type="function">
    <text evidence="14">Catalyzes the condensation reaction of fatty acid synthesis by the addition to an acyl acceptor of two carbons from malonyl-ACP. Catalyzes the first condensation reaction which initiates fatty acid synthesis and may therefore play a role in governing the total rate of fatty acid production. Possesses both acetoacetyl-ACP synthase and acetyl transacylase activities. Its substrate specificity determines the biosynthesis of branched-chain and/or straight-chain of fatty acids.</text>
</comment>
<dbReference type="Gene3D" id="3.40.47.10">
    <property type="match status" value="1"/>
</dbReference>
<dbReference type="NCBIfam" id="TIGR00747">
    <property type="entry name" value="fabH"/>
    <property type="match status" value="1"/>
</dbReference>
<dbReference type="UniPathway" id="UPA00094"/>
<evidence type="ECO:0000256" key="6">
    <source>
        <dbReference type="ARBA" id="ARBA00023098"/>
    </source>
</evidence>
<dbReference type="HAMAP" id="MF_01815">
    <property type="entry name" value="FabH"/>
    <property type="match status" value="1"/>
</dbReference>
<protein>
    <recommendedName>
        <fullName evidence="14">Beta-ketoacyl-[acyl-carrier-protein] synthase III</fullName>
        <shortName evidence="14">Beta-ketoacyl-ACP synthase III</shortName>
        <shortName evidence="14">KAS III</shortName>
        <ecNumber evidence="14">2.3.1.180</ecNumber>
    </recommendedName>
    <alternativeName>
        <fullName evidence="14">3-oxoacyl-[acyl-carrier-protein] synthase 3</fullName>
    </alternativeName>
    <alternativeName>
        <fullName evidence="14">3-oxoacyl-[acyl-carrier-protein] synthase III</fullName>
    </alternativeName>
</protein>
<dbReference type="Proteomes" id="UP000004968">
    <property type="component" value="Unassembled WGS sequence"/>
</dbReference>
<comment type="domain">
    <text evidence="14">The last Arg residue of the ACP-binding site is essential for the weak association between ACP/AcpP and FabH.</text>
</comment>
<dbReference type="GO" id="GO:0004315">
    <property type="term" value="F:3-oxoacyl-[acyl-carrier-protein] synthase activity"/>
    <property type="evidence" value="ECO:0007669"/>
    <property type="project" value="InterPro"/>
</dbReference>
<evidence type="ECO:0000256" key="5">
    <source>
        <dbReference type="ARBA" id="ARBA00022832"/>
    </source>
</evidence>
<feature type="active site" evidence="14">
    <location>
        <position position="282"/>
    </location>
</feature>
<evidence type="ECO:0000256" key="14">
    <source>
        <dbReference type="HAMAP-Rule" id="MF_01815"/>
    </source>
</evidence>
<dbReference type="FunFam" id="3.40.47.10:FF:000004">
    <property type="entry name" value="3-oxoacyl-[acyl-carrier-protein] synthase 3"/>
    <property type="match status" value="1"/>
</dbReference>
<dbReference type="GO" id="GO:0033818">
    <property type="term" value="F:beta-ketoacyl-acyl-carrier-protein synthase III activity"/>
    <property type="evidence" value="ECO:0007669"/>
    <property type="project" value="UniProtKB-UniRule"/>
</dbReference>
<keyword evidence="14" id="KW-0963">Cytoplasm</keyword>
<comment type="similarity">
    <text evidence="2 14">Belongs to the thiolase-like superfamily. FabH family.</text>
</comment>
<evidence type="ECO:0000256" key="1">
    <source>
        <dbReference type="ARBA" id="ARBA00005194"/>
    </source>
</evidence>
<dbReference type="InterPro" id="IPR013747">
    <property type="entry name" value="ACP_syn_III_C"/>
</dbReference>
<feature type="active site" evidence="14">
    <location>
        <position position="252"/>
    </location>
</feature>
<evidence type="ECO:0000256" key="8">
    <source>
        <dbReference type="ARBA" id="ARBA00023268"/>
    </source>
</evidence>
<keyword evidence="9 14" id="KW-0012">Acyltransferase</keyword>
<comment type="pathway">
    <text evidence="1 14">Lipid metabolism; fatty acid biosynthesis.</text>
</comment>
<evidence type="ECO:0000256" key="10">
    <source>
        <dbReference type="ARBA" id="ARBA00051096"/>
    </source>
</evidence>
<dbReference type="Pfam" id="PF08545">
    <property type="entry name" value="ACP_syn_III"/>
    <property type="match status" value="1"/>
</dbReference>
<keyword evidence="4 14" id="KW-0808">Transferase</keyword>
<keyword evidence="7 14" id="KW-0275">Fatty acid biosynthesis</keyword>
<gene>
    <name evidence="14" type="primary">fabH</name>
    <name evidence="17" type="synonym">fabHA</name>
    <name evidence="17" type="ORF">CLOSTHATH_02024</name>
</gene>
<comment type="catalytic activity">
    <reaction evidence="11">
        <text>(2S)-2-methylbutanoyl-CoA + malonyl-[ACP] + H(+) = (4S)-4-methyl-3-oxohexanoyl-[ACP] + CO2 + CoA</text>
        <dbReference type="Rhea" id="RHEA:42276"/>
        <dbReference type="Rhea" id="RHEA-COMP:9623"/>
        <dbReference type="Rhea" id="RHEA-COMP:17148"/>
        <dbReference type="ChEBI" id="CHEBI:15378"/>
        <dbReference type="ChEBI" id="CHEBI:16526"/>
        <dbReference type="ChEBI" id="CHEBI:57287"/>
        <dbReference type="ChEBI" id="CHEBI:78449"/>
        <dbReference type="ChEBI" id="CHEBI:88166"/>
        <dbReference type="ChEBI" id="CHEBI:167462"/>
        <dbReference type="EC" id="2.3.1.300"/>
    </reaction>
    <physiologicalReaction direction="left-to-right" evidence="11">
        <dbReference type="Rhea" id="RHEA:42277"/>
    </physiologicalReaction>
</comment>
<dbReference type="InterPro" id="IPR016039">
    <property type="entry name" value="Thiolase-like"/>
</dbReference>
<dbReference type="PANTHER" id="PTHR43091:SF1">
    <property type="entry name" value="BETA-KETOACYL-[ACYL-CARRIER-PROTEIN] SYNTHASE III, CHLOROPLASTIC"/>
    <property type="match status" value="1"/>
</dbReference>
<dbReference type="EMBL" id="ACIO01000152">
    <property type="protein sequence ID" value="EFC99764.1"/>
    <property type="molecule type" value="Genomic_DNA"/>
</dbReference>
<comment type="subcellular location">
    <subcellularLocation>
        <location evidence="14">Cytoplasm</location>
    </subcellularLocation>
</comment>
<name>D3AEJ0_9FIRM</name>
<evidence type="ECO:0000256" key="2">
    <source>
        <dbReference type="ARBA" id="ARBA00008642"/>
    </source>
</evidence>
<dbReference type="Pfam" id="PF08541">
    <property type="entry name" value="ACP_syn_III_C"/>
    <property type="match status" value="1"/>
</dbReference>
<evidence type="ECO:0000256" key="4">
    <source>
        <dbReference type="ARBA" id="ARBA00022679"/>
    </source>
</evidence>
<dbReference type="EC" id="2.3.1.180" evidence="14"/>
<evidence type="ECO:0000256" key="12">
    <source>
        <dbReference type="ARBA" id="ARBA00052467"/>
    </source>
</evidence>
<comment type="catalytic activity">
    <reaction evidence="13">
        <text>3-methylbutanoyl-CoA + malonyl-[ACP] + H(+) = 5-methyl-3-oxohexanoyl-[ACP] + CO2 + CoA</text>
        <dbReference type="Rhea" id="RHEA:42272"/>
        <dbReference type="Rhea" id="RHEA-COMP:9623"/>
        <dbReference type="Rhea" id="RHEA-COMP:9941"/>
        <dbReference type="ChEBI" id="CHEBI:15378"/>
        <dbReference type="ChEBI" id="CHEBI:16526"/>
        <dbReference type="ChEBI" id="CHEBI:57287"/>
        <dbReference type="ChEBI" id="CHEBI:57345"/>
        <dbReference type="ChEBI" id="CHEBI:78449"/>
        <dbReference type="ChEBI" id="CHEBI:78822"/>
        <dbReference type="EC" id="2.3.1.300"/>
    </reaction>
    <physiologicalReaction direction="left-to-right" evidence="13">
        <dbReference type="Rhea" id="RHEA:42273"/>
    </physiologicalReaction>
</comment>
<reference evidence="17 18" key="1">
    <citation type="submission" date="2010-01" db="EMBL/GenBank/DDBJ databases">
        <authorList>
            <person name="Weinstock G."/>
            <person name="Sodergren E."/>
            <person name="Clifton S."/>
            <person name="Fulton L."/>
            <person name="Fulton B."/>
            <person name="Courtney L."/>
            <person name="Fronick C."/>
            <person name="Harrison M."/>
            <person name="Strong C."/>
            <person name="Farmer C."/>
            <person name="Delahaunty K."/>
            <person name="Markovic C."/>
            <person name="Hall O."/>
            <person name="Minx P."/>
            <person name="Tomlinson C."/>
            <person name="Mitreva M."/>
            <person name="Nelson J."/>
            <person name="Hou S."/>
            <person name="Wollam A."/>
            <person name="Pepin K.H."/>
            <person name="Johnson M."/>
            <person name="Bhonagiri V."/>
            <person name="Nash W.E."/>
            <person name="Warren W."/>
            <person name="Chinwalla A."/>
            <person name="Mardis E.R."/>
            <person name="Wilson R.K."/>
        </authorList>
    </citation>
    <scope>NUCLEOTIDE SEQUENCE [LARGE SCALE GENOMIC DNA]</scope>
    <source>
        <strain evidence="17 18">DSM 13479</strain>
    </source>
</reference>
<dbReference type="InterPro" id="IPR013751">
    <property type="entry name" value="ACP_syn_III_N"/>
</dbReference>
<comment type="catalytic activity">
    <reaction evidence="10">
        <text>malonyl-[ACP] + acetyl-CoA + H(+) = 3-oxobutanoyl-[ACP] + CO2 + CoA</text>
        <dbReference type="Rhea" id="RHEA:12080"/>
        <dbReference type="Rhea" id="RHEA-COMP:9623"/>
        <dbReference type="Rhea" id="RHEA-COMP:9625"/>
        <dbReference type="ChEBI" id="CHEBI:15378"/>
        <dbReference type="ChEBI" id="CHEBI:16526"/>
        <dbReference type="ChEBI" id="CHEBI:57287"/>
        <dbReference type="ChEBI" id="CHEBI:57288"/>
        <dbReference type="ChEBI" id="CHEBI:78449"/>
        <dbReference type="ChEBI" id="CHEBI:78450"/>
        <dbReference type="EC" id="2.3.1.180"/>
    </reaction>
    <physiologicalReaction direction="left-to-right" evidence="10">
        <dbReference type="Rhea" id="RHEA:12081"/>
    </physiologicalReaction>
</comment>
<evidence type="ECO:0000259" key="15">
    <source>
        <dbReference type="Pfam" id="PF08541"/>
    </source>
</evidence>
<dbReference type="PANTHER" id="PTHR43091">
    <property type="entry name" value="3-OXOACYL-[ACYL-CARRIER-PROTEIN] SYNTHASE"/>
    <property type="match status" value="1"/>
</dbReference>